<dbReference type="Proteomes" id="UP001051844">
    <property type="component" value="Unassembled WGS sequence"/>
</dbReference>
<evidence type="ECO:0000313" key="8">
    <source>
        <dbReference type="Proteomes" id="UP001051844"/>
    </source>
</evidence>
<dbReference type="PROSITE" id="PS50975">
    <property type="entry name" value="ATP_GRASP"/>
    <property type="match status" value="1"/>
</dbReference>
<dbReference type="PANTHER" id="PTHR43585">
    <property type="entry name" value="FUMIPYRROLE BIOSYNTHESIS PROTEIN C"/>
    <property type="match status" value="1"/>
</dbReference>
<feature type="region of interest" description="Disordered" evidence="5">
    <location>
        <begin position="149"/>
        <end position="177"/>
    </location>
</feature>
<evidence type="ECO:0000256" key="2">
    <source>
        <dbReference type="ARBA" id="ARBA00022741"/>
    </source>
</evidence>
<dbReference type="PANTHER" id="PTHR43585:SF2">
    <property type="entry name" value="ATP-GRASP ENZYME FSQD"/>
    <property type="match status" value="1"/>
</dbReference>
<evidence type="ECO:0000256" key="1">
    <source>
        <dbReference type="ARBA" id="ARBA00022598"/>
    </source>
</evidence>
<organism evidence="7 8">
    <name type="scientific">Streptomyces albidoflavus</name>
    <dbReference type="NCBI Taxonomy" id="1886"/>
    <lineage>
        <taxon>Bacteria</taxon>
        <taxon>Bacillati</taxon>
        <taxon>Actinomycetota</taxon>
        <taxon>Actinomycetes</taxon>
        <taxon>Kitasatosporales</taxon>
        <taxon>Streptomycetaceae</taxon>
        <taxon>Streptomyces</taxon>
        <taxon>Streptomyces albidoflavus group</taxon>
    </lineage>
</organism>
<keyword evidence="2 4" id="KW-0547">Nucleotide-binding</keyword>
<evidence type="ECO:0000256" key="5">
    <source>
        <dbReference type="SAM" id="MobiDB-lite"/>
    </source>
</evidence>
<feature type="domain" description="ATP-grasp" evidence="6">
    <location>
        <begin position="114"/>
        <end position="307"/>
    </location>
</feature>
<accession>A0AA37FED2</accession>
<dbReference type="EMBL" id="BNDZ01000005">
    <property type="protein sequence ID" value="GHI48109.1"/>
    <property type="molecule type" value="Genomic_DNA"/>
</dbReference>
<dbReference type="Gene3D" id="3.30.470.20">
    <property type="entry name" value="ATP-grasp fold, B domain"/>
    <property type="match status" value="1"/>
</dbReference>
<dbReference type="GO" id="GO:0046872">
    <property type="term" value="F:metal ion binding"/>
    <property type="evidence" value="ECO:0007669"/>
    <property type="project" value="InterPro"/>
</dbReference>
<sequence length="425" mass="44724">MTTVVVAVVPFASVRPAHLGKAAAARGLSPVFVAVRGALGAPERAEYAALGPVFEVAEDGTGEAVAELRALDADGVMTFSEGLLPMTATLAAALELPYHDAATVTALTDKWVQRSTLAERGVDTVRSALVTSREEALAVLAERGEPAVVKPKRSQSSRDTFLVGPGEELPAPVRPTPGQPFVVEEYLRGRDEGEFGDYVSVESLVVGGEPATLGVTGKFPLLPPFREQGQFVPARLAAPDWAAVTRLASDAARALGVERGHVHTEIKLTPAGPKIIEVNGRLGGFMHEVYGRATGQDLVELGLAAACGLPVSPVEARRDGPVHVQYWNLPPRSGGELLAVEGVERLTAEEGVVGHLPRVAPGTVLEPAVTTHFMDIVSGRADDHAGLLTLLDRALPHLLFVYRLADGSTVSYRGSRRGLVPVDGA</sequence>
<dbReference type="GO" id="GO:0005524">
    <property type="term" value="F:ATP binding"/>
    <property type="evidence" value="ECO:0007669"/>
    <property type="project" value="UniProtKB-UniRule"/>
</dbReference>
<comment type="caution">
    <text evidence="7">The sequence shown here is derived from an EMBL/GenBank/DDBJ whole genome shotgun (WGS) entry which is preliminary data.</text>
</comment>
<evidence type="ECO:0000259" key="6">
    <source>
        <dbReference type="PROSITE" id="PS50975"/>
    </source>
</evidence>
<dbReference type="SUPFAM" id="SSF56059">
    <property type="entry name" value="Glutathione synthetase ATP-binding domain-like"/>
    <property type="match status" value="1"/>
</dbReference>
<keyword evidence="3 4" id="KW-0067">ATP-binding</keyword>
<gene>
    <name evidence="7" type="ORF">ScoT_42830</name>
</gene>
<protein>
    <recommendedName>
        <fullName evidence="6">ATP-grasp domain-containing protein</fullName>
    </recommendedName>
</protein>
<name>A0AA37FED2_9ACTN</name>
<evidence type="ECO:0000313" key="7">
    <source>
        <dbReference type="EMBL" id="GHI48109.1"/>
    </source>
</evidence>
<reference evidence="7" key="1">
    <citation type="submission" date="2022-09" db="EMBL/GenBank/DDBJ databases">
        <title>Whole genome shotgun sequence of Streptomyces albidoflavus NBRC 12854.</title>
        <authorList>
            <person name="Komaki H."/>
            <person name="Tamura T."/>
        </authorList>
    </citation>
    <scope>NUCLEOTIDE SEQUENCE</scope>
    <source>
        <strain evidence="7">NBRC 12854</strain>
    </source>
</reference>
<dbReference type="InterPro" id="IPR011761">
    <property type="entry name" value="ATP-grasp"/>
</dbReference>
<dbReference type="RefSeq" id="WP_129826730.1">
    <property type="nucleotide sequence ID" value="NZ_BNDZ01000005.1"/>
</dbReference>
<evidence type="ECO:0000256" key="3">
    <source>
        <dbReference type="ARBA" id="ARBA00022840"/>
    </source>
</evidence>
<evidence type="ECO:0000256" key="4">
    <source>
        <dbReference type="PROSITE-ProRule" id="PRU00409"/>
    </source>
</evidence>
<dbReference type="InterPro" id="IPR052032">
    <property type="entry name" value="ATP-dep_AA_Ligase"/>
</dbReference>
<dbReference type="GO" id="GO:0016874">
    <property type="term" value="F:ligase activity"/>
    <property type="evidence" value="ECO:0007669"/>
    <property type="project" value="UniProtKB-KW"/>
</dbReference>
<dbReference type="Pfam" id="PF13535">
    <property type="entry name" value="ATP-grasp_4"/>
    <property type="match status" value="1"/>
</dbReference>
<dbReference type="AlphaFoldDB" id="A0AA37FED2"/>
<keyword evidence="1" id="KW-0436">Ligase</keyword>
<proteinExistence type="predicted"/>